<name>A0ABD0Q6Z9_CIRMR</name>
<gene>
    <name evidence="2" type="ORF">M9458_021304</name>
</gene>
<proteinExistence type="predicted"/>
<dbReference type="AlphaFoldDB" id="A0ABD0Q6Z9"/>
<evidence type="ECO:0000256" key="1">
    <source>
        <dbReference type="SAM" id="MobiDB-lite"/>
    </source>
</evidence>
<feature type="compositionally biased region" description="Basic and acidic residues" evidence="1">
    <location>
        <begin position="76"/>
        <end position="95"/>
    </location>
</feature>
<dbReference type="Proteomes" id="UP001529510">
    <property type="component" value="Unassembled WGS sequence"/>
</dbReference>
<keyword evidence="3" id="KW-1185">Reference proteome</keyword>
<sequence length="177" mass="20088">SESSRPLHAQNSDSSIRKEGKFRMLNHIFCKKKKELHPSQQTDLNQECQLKEETSEVDDIITMFDCVAEPSTVRKRNNESEKVHLVEDTSSKDFQKSSSNHSRQILAGKLSDFGPQDQRSKSEHDLFDGKSKEQKAGGQPWKTESSQILTHKAWISTPSERLLDKLLHGTSSPLDVL</sequence>
<dbReference type="EMBL" id="JAMKFB020000010">
    <property type="protein sequence ID" value="KAL0181929.1"/>
    <property type="molecule type" value="Genomic_DNA"/>
</dbReference>
<feature type="region of interest" description="Disordered" evidence="1">
    <location>
        <begin position="74"/>
        <end position="147"/>
    </location>
</feature>
<feature type="non-terminal residue" evidence="2">
    <location>
        <position position="177"/>
    </location>
</feature>
<evidence type="ECO:0000313" key="3">
    <source>
        <dbReference type="Proteomes" id="UP001529510"/>
    </source>
</evidence>
<accession>A0ABD0Q6Z9</accession>
<reference evidence="2 3" key="1">
    <citation type="submission" date="2024-05" db="EMBL/GenBank/DDBJ databases">
        <title>Genome sequencing and assembly of Indian major carp, Cirrhinus mrigala (Hamilton, 1822).</title>
        <authorList>
            <person name="Mohindra V."/>
            <person name="Chowdhury L.M."/>
            <person name="Lal K."/>
            <person name="Jena J.K."/>
        </authorList>
    </citation>
    <scope>NUCLEOTIDE SEQUENCE [LARGE SCALE GENOMIC DNA]</scope>
    <source>
        <strain evidence="2">CM1030</strain>
        <tissue evidence="2">Blood</tissue>
    </source>
</reference>
<organism evidence="2 3">
    <name type="scientific">Cirrhinus mrigala</name>
    <name type="common">Mrigala</name>
    <dbReference type="NCBI Taxonomy" id="683832"/>
    <lineage>
        <taxon>Eukaryota</taxon>
        <taxon>Metazoa</taxon>
        <taxon>Chordata</taxon>
        <taxon>Craniata</taxon>
        <taxon>Vertebrata</taxon>
        <taxon>Euteleostomi</taxon>
        <taxon>Actinopterygii</taxon>
        <taxon>Neopterygii</taxon>
        <taxon>Teleostei</taxon>
        <taxon>Ostariophysi</taxon>
        <taxon>Cypriniformes</taxon>
        <taxon>Cyprinidae</taxon>
        <taxon>Labeoninae</taxon>
        <taxon>Labeonini</taxon>
        <taxon>Cirrhinus</taxon>
    </lineage>
</organism>
<evidence type="ECO:0000313" key="2">
    <source>
        <dbReference type="EMBL" id="KAL0181929.1"/>
    </source>
</evidence>
<feature type="non-terminal residue" evidence="2">
    <location>
        <position position="1"/>
    </location>
</feature>
<comment type="caution">
    <text evidence="2">The sequence shown here is derived from an EMBL/GenBank/DDBJ whole genome shotgun (WGS) entry which is preliminary data.</text>
</comment>
<protein>
    <submittedName>
        <fullName evidence="2">Uncharacterized protein</fullName>
    </submittedName>
</protein>
<feature type="compositionally biased region" description="Basic and acidic residues" evidence="1">
    <location>
        <begin position="118"/>
        <end position="135"/>
    </location>
</feature>